<name>A0ABW0S739_9BURK</name>
<comment type="caution">
    <text evidence="2">The sequence shown here is derived from an EMBL/GenBank/DDBJ whole genome shotgun (WGS) entry which is preliminary data.</text>
</comment>
<proteinExistence type="predicted"/>
<evidence type="ECO:0000313" key="3">
    <source>
        <dbReference type="Proteomes" id="UP001596086"/>
    </source>
</evidence>
<feature type="region of interest" description="Disordered" evidence="1">
    <location>
        <begin position="22"/>
        <end position="48"/>
    </location>
</feature>
<dbReference type="Proteomes" id="UP001596086">
    <property type="component" value="Unassembled WGS sequence"/>
</dbReference>
<keyword evidence="3" id="KW-1185">Reference proteome</keyword>
<organism evidence="2 3">
    <name type="scientific">Massilia aerilata</name>
    <dbReference type="NCBI Taxonomy" id="453817"/>
    <lineage>
        <taxon>Bacteria</taxon>
        <taxon>Pseudomonadati</taxon>
        <taxon>Pseudomonadota</taxon>
        <taxon>Betaproteobacteria</taxon>
        <taxon>Burkholderiales</taxon>
        <taxon>Oxalobacteraceae</taxon>
        <taxon>Telluria group</taxon>
        <taxon>Massilia</taxon>
    </lineage>
</organism>
<protein>
    <submittedName>
        <fullName evidence="2">Uncharacterized protein</fullName>
    </submittedName>
</protein>
<dbReference type="RefSeq" id="WP_379777245.1">
    <property type="nucleotide sequence ID" value="NZ_JBHSMZ010000026.1"/>
</dbReference>
<accession>A0ABW0S739</accession>
<gene>
    <name evidence="2" type="ORF">ACFPO9_26565</name>
</gene>
<sequence>MKTLNIKDLSRSQELAHTEMAAVRGGHGKSSAPWFPQPGPSHVSSSLEASQDLAQLQKVVNATANGSAFIDCVDVTNNTHQYGQNNIVLA</sequence>
<evidence type="ECO:0000256" key="1">
    <source>
        <dbReference type="SAM" id="MobiDB-lite"/>
    </source>
</evidence>
<evidence type="ECO:0000313" key="2">
    <source>
        <dbReference type="EMBL" id="MFC5552095.1"/>
    </source>
</evidence>
<dbReference type="EMBL" id="JBHSMZ010000026">
    <property type="protein sequence ID" value="MFC5552095.1"/>
    <property type="molecule type" value="Genomic_DNA"/>
</dbReference>
<reference evidence="3" key="1">
    <citation type="journal article" date="2019" name="Int. J. Syst. Evol. Microbiol.">
        <title>The Global Catalogue of Microorganisms (GCM) 10K type strain sequencing project: providing services to taxonomists for standard genome sequencing and annotation.</title>
        <authorList>
            <consortium name="The Broad Institute Genomics Platform"/>
            <consortium name="The Broad Institute Genome Sequencing Center for Infectious Disease"/>
            <person name="Wu L."/>
            <person name="Ma J."/>
        </authorList>
    </citation>
    <scope>NUCLEOTIDE SEQUENCE [LARGE SCALE GENOMIC DNA]</scope>
    <source>
        <strain evidence="3">CGMCC 4.5798</strain>
    </source>
</reference>